<dbReference type="EMBL" id="AMRI01000001">
    <property type="protein sequence ID" value="EKE77988.1"/>
    <property type="molecule type" value="Genomic_DNA"/>
</dbReference>
<keyword evidence="12 16" id="KW-0472">Membrane</keyword>
<dbReference type="AlphaFoldDB" id="K2JRF8"/>
<feature type="domain" description="FtsK" evidence="17">
    <location>
        <begin position="446"/>
        <end position="659"/>
    </location>
</feature>
<dbReference type="Pfam" id="PF01580">
    <property type="entry name" value="FtsK_SpoIIIE"/>
    <property type="match status" value="1"/>
</dbReference>
<dbReference type="eggNOG" id="COG1674">
    <property type="taxonomic scope" value="Bacteria"/>
</dbReference>
<gene>
    <name evidence="18" type="ORF">B3C1_00970</name>
</gene>
<keyword evidence="13" id="KW-0131">Cell cycle</keyword>
<dbReference type="FunFam" id="3.40.50.300:FF:000209">
    <property type="entry name" value="Cell division protein FtsK"/>
    <property type="match status" value="1"/>
</dbReference>
<keyword evidence="7 14" id="KW-0547">Nucleotide-binding</keyword>
<evidence type="ECO:0000256" key="9">
    <source>
        <dbReference type="ARBA" id="ARBA00022840"/>
    </source>
</evidence>
<dbReference type="InterPro" id="IPR002543">
    <property type="entry name" value="FtsK_dom"/>
</dbReference>
<keyword evidence="4" id="KW-1003">Cell membrane</keyword>
<organism evidence="18 19">
    <name type="scientific">Gallaecimonas xiamenensis 3-C-1</name>
    <dbReference type="NCBI Taxonomy" id="745411"/>
    <lineage>
        <taxon>Bacteria</taxon>
        <taxon>Pseudomonadati</taxon>
        <taxon>Pseudomonadota</taxon>
        <taxon>Gammaproteobacteria</taxon>
        <taxon>Enterobacterales</taxon>
        <taxon>Gallaecimonadaceae</taxon>
        <taxon>Gallaecimonas</taxon>
    </lineage>
</organism>
<feature type="transmembrane region" description="Helical" evidence="16">
    <location>
        <begin position="7"/>
        <end position="29"/>
    </location>
</feature>
<keyword evidence="9 14" id="KW-0067">ATP-binding</keyword>
<accession>K2JRF8</accession>
<feature type="compositionally biased region" description="Basic and acidic residues" evidence="15">
    <location>
        <begin position="228"/>
        <end position="244"/>
    </location>
</feature>
<keyword evidence="6 16" id="KW-0812">Transmembrane</keyword>
<evidence type="ECO:0000256" key="3">
    <source>
        <dbReference type="ARBA" id="ARBA00020887"/>
    </source>
</evidence>
<name>K2JRF8_9GAMM</name>
<evidence type="ECO:0000259" key="17">
    <source>
        <dbReference type="PROSITE" id="PS50901"/>
    </source>
</evidence>
<feature type="region of interest" description="Disordered" evidence="15">
    <location>
        <begin position="201"/>
        <end position="259"/>
    </location>
</feature>
<feature type="transmembrane region" description="Helical" evidence="16">
    <location>
        <begin position="59"/>
        <end position="83"/>
    </location>
</feature>
<dbReference type="PATRIC" id="fig|745411.4.peg.187"/>
<evidence type="ECO:0000256" key="14">
    <source>
        <dbReference type="PROSITE-ProRule" id="PRU00289"/>
    </source>
</evidence>
<dbReference type="SUPFAM" id="SSF52540">
    <property type="entry name" value="P-loop containing nucleoside triphosphate hydrolases"/>
    <property type="match status" value="1"/>
</dbReference>
<dbReference type="FunFam" id="3.30.980.40:FF:000001">
    <property type="entry name" value="DNA translocase FtsK"/>
    <property type="match status" value="1"/>
</dbReference>
<evidence type="ECO:0000256" key="2">
    <source>
        <dbReference type="ARBA" id="ARBA00006474"/>
    </source>
</evidence>
<dbReference type="GO" id="GO:0005886">
    <property type="term" value="C:plasma membrane"/>
    <property type="evidence" value="ECO:0007669"/>
    <property type="project" value="UniProtKB-SubCell"/>
</dbReference>
<evidence type="ECO:0000256" key="13">
    <source>
        <dbReference type="ARBA" id="ARBA00023306"/>
    </source>
</evidence>
<evidence type="ECO:0000256" key="8">
    <source>
        <dbReference type="ARBA" id="ARBA00022829"/>
    </source>
</evidence>
<dbReference type="Gene3D" id="1.10.10.10">
    <property type="entry name" value="Winged helix-like DNA-binding domain superfamily/Winged helix DNA-binding domain"/>
    <property type="match status" value="1"/>
</dbReference>
<dbReference type="InterPro" id="IPR036390">
    <property type="entry name" value="WH_DNA-bd_sf"/>
</dbReference>
<sequence length="804" mass="87136">MSGVQRLLEAGLVLCTLFSLFLLVALATFNPADPGWSQTGVPGQIQNAAGTIGAWVADILLFGTGLLAYLLPFMVALGGWFCFRHYRSLMDIDYLAAGLRLIGVVLSLLGLAGLSSVYLGDIHTYSAGGLIGDLVATALRPWFSFVGTFLILLALTAAGITMVTGLSWVALVDRLGALVVEGALWCWDRIQQIGSQSRADKRVSFDDDEDHEDDEEPAAKTLPKALPKAKEAKEPVLSLKDKVEPAQPKEPVLSIPMDDDEDDLDLPWLDEPDTAVISAPKAAPTQAKASFPEVLDDAMGAAGEPATTMTPLPSMGLLDRPDKNRNPISQEELDMVSRLVEEKLLDFGVQANVVDVHPGPVITRFELDLAPGVKVSKISNLSKDLARALSAISVRVVEVIPGKSVIGLEVPNKHRETVYLSEVINDDKFNDNASPLAMVLGKDIAGNSVVVDLAKMPHLLVAGTTGSGKSVGVNVMLVSLLYKSTPEDVRLIMIDPKMLELSVYEGIPHLLAEVVTDMKDAANALRWCVGEMERRYKLMSMMGVRNLKGFNQKVKDAIKDGAPLKDPLWNPNSSMEPEAPNLEPLPRIVVVVDEFADMMMIVGKKVEELIARIAQKARAAGIHLILATQRPSVDVITGLIKANIPTRIAFQVSSKIDSRTILDQQGAESLLGQGDMLYLPPGSGVPTRVHGAFVDDHEVHRVVEDWKKRGKPQYIEAILAGEMTQETLLPGESMDEDGEQDPLYDEAVAFVIESRRGSISSVQRKLKIGYNRAARLIEQMEMAGIVSSAGHNGNRDVLVPHHGD</sequence>
<evidence type="ECO:0000256" key="5">
    <source>
        <dbReference type="ARBA" id="ARBA00022618"/>
    </source>
</evidence>
<dbReference type="OrthoDB" id="9807790at2"/>
<evidence type="ECO:0000256" key="12">
    <source>
        <dbReference type="ARBA" id="ARBA00023136"/>
    </source>
</evidence>
<feature type="binding site" evidence="14">
    <location>
        <begin position="463"/>
        <end position="470"/>
    </location>
    <ligand>
        <name>ATP</name>
        <dbReference type="ChEBI" id="CHEBI:30616"/>
    </ligand>
</feature>
<comment type="subcellular location">
    <subcellularLocation>
        <location evidence="1">Cell membrane</location>
        <topology evidence="1">Multi-pass membrane protein</topology>
    </subcellularLocation>
</comment>
<evidence type="ECO:0000256" key="15">
    <source>
        <dbReference type="SAM" id="MobiDB-lite"/>
    </source>
</evidence>
<keyword evidence="19" id="KW-1185">Reference proteome</keyword>
<evidence type="ECO:0000256" key="11">
    <source>
        <dbReference type="ARBA" id="ARBA00023125"/>
    </source>
</evidence>
<evidence type="ECO:0000313" key="18">
    <source>
        <dbReference type="EMBL" id="EKE77988.1"/>
    </source>
</evidence>
<dbReference type="InterPro" id="IPR050206">
    <property type="entry name" value="FtsK/SpoIIIE/SftA"/>
</dbReference>
<feature type="transmembrane region" description="Helical" evidence="16">
    <location>
        <begin position="125"/>
        <end position="143"/>
    </location>
</feature>
<dbReference type="InterPro" id="IPR041027">
    <property type="entry name" value="FtsK_alpha"/>
</dbReference>
<evidence type="ECO:0000256" key="10">
    <source>
        <dbReference type="ARBA" id="ARBA00022989"/>
    </source>
</evidence>
<dbReference type="Proteomes" id="UP000006755">
    <property type="component" value="Unassembled WGS sequence"/>
</dbReference>
<dbReference type="Gene3D" id="3.40.50.300">
    <property type="entry name" value="P-loop containing nucleotide triphosphate hydrolases"/>
    <property type="match status" value="1"/>
</dbReference>
<dbReference type="InterPro" id="IPR036388">
    <property type="entry name" value="WH-like_DNA-bd_sf"/>
</dbReference>
<protein>
    <recommendedName>
        <fullName evidence="3">DNA translocase FtsK</fullName>
    </recommendedName>
</protein>
<dbReference type="PROSITE" id="PS50901">
    <property type="entry name" value="FTSK"/>
    <property type="match status" value="1"/>
</dbReference>
<evidence type="ECO:0000256" key="1">
    <source>
        <dbReference type="ARBA" id="ARBA00004651"/>
    </source>
</evidence>
<dbReference type="SUPFAM" id="SSF46785">
    <property type="entry name" value="Winged helix' DNA-binding domain"/>
    <property type="match status" value="1"/>
</dbReference>
<dbReference type="PANTHER" id="PTHR22683">
    <property type="entry name" value="SPORULATION PROTEIN RELATED"/>
    <property type="match status" value="1"/>
</dbReference>
<dbReference type="InterPro" id="IPR018541">
    <property type="entry name" value="Ftsk_gamma"/>
</dbReference>
<dbReference type="InterPro" id="IPR025199">
    <property type="entry name" value="FtsK_4TM"/>
</dbReference>
<evidence type="ECO:0000256" key="16">
    <source>
        <dbReference type="SAM" id="Phobius"/>
    </source>
</evidence>
<evidence type="ECO:0000256" key="4">
    <source>
        <dbReference type="ARBA" id="ARBA00022475"/>
    </source>
</evidence>
<feature type="compositionally biased region" description="Acidic residues" evidence="15">
    <location>
        <begin position="206"/>
        <end position="216"/>
    </location>
</feature>
<reference evidence="18 19" key="1">
    <citation type="journal article" date="2012" name="J. Bacteriol.">
        <title>Genome Sequence of Gallaecimonas xiamenensis Type Strain 3-C-1.</title>
        <authorList>
            <person name="Lai Q."/>
            <person name="Wang L."/>
            <person name="Wang W."/>
            <person name="Shao Z."/>
        </authorList>
    </citation>
    <scope>NUCLEOTIDE SEQUENCE [LARGE SCALE GENOMIC DNA]</scope>
    <source>
        <strain evidence="18 19">3-C-1</strain>
    </source>
</reference>
<feature type="transmembrane region" description="Helical" evidence="16">
    <location>
        <begin position="95"/>
        <end position="119"/>
    </location>
</feature>
<dbReference type="PANTHER" id="PTHR22683:SF41">
    <property type="entry name" value="DNA TRANSLOCASE FTSK"/>
    <property type="match status" value="1"/>
</dbReference>
<dbReference type="STRING" id="745411.B3C1_00970"/>
<comment type="similarity">
    <text evidence="2">Belongs to the FtsK/SpoIIIE/SftA family.</text>
</comment>
<dbReference type="GO" id="GO:0003677">
    <property type="term" value="F:DNA binding"/>
    <property type="evidence" value="ECO:0007669"/>
    <property type="project" value="UniProtKB-KW"/>
</dbReference>
<dbReference type="Pfam" id="PF09397">
    <property type="entry name" value="FtsK_gamma"/>
    <property type="match status" value="1"/>
</dbReference>
<keyword evidence="11" id="KW-0238">DNA-binding</keyword>
<dbReference type="GO" id="GO:0051301">
    <property type="term" value="P:cell division"/>
    <property type="evidence" value="ECO:0007669"/>
    <property type="project" value="UniProtKB-KW"/>
</dbReference>
<comment type="caution">
    <text evidence="18">The sequence shown here is derived from an EMBL/GenBank/DDBJ whole genome shotgun (WGS) entry which is preliminary data.</text>
</comment>
<dbReference type="InterPro" id="IPR027417">
    <property type="entry name" value="P-loop_NTPase"/>
</dbReference>
<dbReference type="SMART" id="SM00843">
    <property type="entry name" value="Ftsk_gamma"/>
    <property type="match status" value="1"/>
</dbReference>
<feature type="transmembrane region" description="Helical" evidence="16">
    <location>
        <begin position="150"/>
        <end position="171"/>
    </location>
</feature>
<dbReference type="Gene3D" id="3.30.980.40">
    <property type="match status" value="1"/>
</dbReference>
<dbReference type="CDD" id="cd01127">
    <property type="entry name" value="TrwB_TraG_TraD_VirD4"/>
    <property type="match status" value="1"/>
</dbReference>
<evidence type="ECO:0000256" key="6">
    <source>
        <dbReference type="ARBA" id="ARBA00022692"/>
    </source>
</evidence>
<dbReference type="Pfam" id="PF13491">
    <property type="entry name" value="FtsK_4TM"/>
    <property type="match status" value="1"/>
</dbReference>
<keyword evidence="5" id="KW-0132">Cell division</keyword>
<keyword evidence="10 16" id="KW-1133">Transmembrane helix</keyword>
<dbReference type="GO" id="GO:0007059">
    <property type="term" value="P:chromosome segregation"/>
    <property type="evidence" value="ECO:0007669"/>
    <property type="project" value="UniProtKB-KW"/>
</dbReference>
<proteinExistence type="inferred from homology"/>
<evidence type="ECO:0000256" key="7">
    <source>
        <dbReference type="ARBA" id="ARBA00022741"/>
    </source>
</evidence>
<dbReference type="GO" id="GO:0005524">
    <property type="term" value="F:ATP binding"/>
    <property type="evidence" value="ECO:0007669"/>
    <property type="project" value="UniProtKB-UniRule"/>
</dbReference>
<dbReference type="Pfam" id="PF17854">
    <property type="entry name" value="FtsK_alpha"/>
    <property type="match status" value="1"/>
</dbReference>
<evidence type="ECO:0000313" key="19">
    <source>
        <dbReference type="Proteomes" id="UP000006755"/>
    </source>
</evidence>
<keyword evidence="8" id="KW-0159">Chromosome partition</keyword>